<evidence type="ECO:0000256" key="5">
    <source>
        <dbReference type="ARBA" id="ARBA00034769"/>
    </source>
</evidence>
<reference evidence="8 9" key="2">
    <citation type="submission" date="2016-03" db="EMBL/GenBank/DDBJ databases">
        <title>EvidentialGene: Evidence-directed Construction of Genes on Genomes.</title>
        <authorList>
            <person name="Gilbert D.G."/>
            <person name="Choi J.-H."/>
            <person name="Mockaitis K."/>
            <person name="Colbourne J."/>
            <person name="Pfrender M."/>
        </authorList>
    </citation>
    <scope>NUCLEOTIDE SEQUENCE [LARGE SCALE GENOMIC DNA]</scope>
    <source>
        <strain evidence="8 9">Xinb3</strain>
        <tissue evidence="8">Complete organism</tissue>
    </source>
</reference>
<dbReference type="Pfam" id="PF01062">
    <property type="entry name" value="Bestrophin"/>
    <property type="match status" value="1"/>
</dbReference>
<keyword evidence="9" id="KW-1185">Reference proteome</keyword>
<dbReference type="EMBL" id="GDIQ01035977">
    <property type="protein sequence ID" value="JAN58760.1"/>
    <property type="molecule type" value="Transcribed_RNA"/>
</dbReference>
<feature type="transmembrane region" description="Helical" evidence="6">
    <location>
        <begin position="97"/>
        <end position="116"/>
    </location>
</feature>
<evidence type="ECO:0000256" key="4">
    <source>
        <dbReference type="ARBA" id="ARBA00023136"/>
    </source>
</evidence>
<protein>
    <recommendedName>
        <fullName evidence="6">Bestrophin homolog</fullName>
    </recommendedName>
</protein>
<name>A0A0P6B662_9CRUS</name>
<dbReference type="GO" id="GO:0034707">
    <property type="term" value="C:chloride channel complex"/>
    <property type="evidence" value="ECO:0007669"/>
    <property type="project" value="UniProtKB-KW"/>
</dbReference>
<keyword evidence="6" id="KW-0813">Transport</keyword>
<keyword evidence="2 6" id="KW-0812">Transmembrane</keyword>
<accession>A0A0P6B662</accession>
<evidence type="ECO:0000256" key="6">
    <source>
        <dbReference type="RuleBase" id="RU363126"/>
    </source>
</evidence>
<keyword evidence="6" id="KW-0868">Chloride</keyword>
<reference evidence="7" key="1">
    <citation type="submission" date="2015-10" db="EMBL/GenBank/DDBJ databases">
        <title>EvidentialGene: Evidence-directed Construction of Complete mRNA Transcriptomes without Genomes.</title>
        <authorList>
            <person name="Gilbert D.G."/>
        </authorList>
    </citation>
    <scope>NUCLEOTIDE SEQUENCE</scope>
</reference>
<organism evidence="8 9">
    <name type="scientific">Daphnia magna</name>
    <dbReference type="NCBI Taxonomy" id="35525"/>
    <lineage>
        <taxon>Eukaryota</taxon>
        <taxon>Metazoa</taxon>
        <taxon>Ecdysozoa</taxon>
        <taxon>Arthropoda</taxon>
        <taxon>Crustacea</taxon>
        <taxon>Branchiopoda</taxon>
        <taxon>Diplostraca</taxon>
        <taxon>Cladocera</taxon>
        <taxon>Anomopoda</taxon>
        <taxon>Daphniidae</taxon>
        <taxon>Daphnia</taxon>
    </lineage>
</organism>
<keyword evidence="4 6" id="KW-0472">Membrane</keyword>
<feature type="transmembrane region" description="Helical" evidence="6">
    <location>
        <begin position="294"/>
        <end position="313"/>
    </location>
</feature>
<dbReference type="InterPro" id="IPR021134">
    <property type="entry name" value="Bestrophin-like"/>
</dbReference>
<feature type="transmembrane region" description="Helical" evidence="6">
    <location>
        <begin position="259"/>
        <end position="282"/>
    </location>
</feature>
<evidence type="ECO:0000313" key="7">
    <source>
        <dbReference type="EMBL" id="JAN58760.1"/>
    </source>
</evidence>
<dbReference type="AlphaFoldDB" id="A0A0P6B662"/>
<keyword evidence="6" id="KW-0869">Chloride channel</keyword>
<sequence>MTTVMHYDKSKSQVLRKVSQVPSVLALAQTAPDANRFGESFRILLRWKGSIYKFIWRDLLVYYFLFYLLSILHSVLDDDGKKTFQALAKYCLKNSNSINLMIMLTFFTTTAMQRLFSMQTTIPGTAKVITCFIMSIKPNLLEGPIIVEQFARWTVLAWILTFRVVCKPLRTMFPDMISLQVAGIIREKERVILERVETEGNKTPRALVVIDWMLLLLKETAIHNRFAEKSNHLKVIEILMTFKKSCGNTIKFATKNIPYALIQAAIIVVYAYGLVTLMARNFEEAGSSGFLEGIVNYFPVIPSMQFFIFLIWLNFGRTAVNPFGTDEEDINVKLLLETHIQDSFRLANLYTQDLDQIFGIMPQQPYNEASLLQNTIPVLK</sequence>
<dbReference type="Proteomes" id="UP000076858">
    <property type="component" value="Unassembled WGS sequence"/>
</dbReference>
<proteinExistence type="inferred from homology"/>
<keyword evidence="3 6" id="KW-1133">Transmembrane helix</keyword>
<keyword evidence="6" id="KW-1003">Cell membrane</keyword>
<dbReference type="OrthoDB" id="6342422at2759"/>
<dbReference type="InterPro" id="IPR000615">
    <property type="entry name" value="Bestrophin"/>
</dbReference>
<feature type="transmembrane region" description="Helical" evidence="6">
    <location>
        <begin position="54"/>
        <end position="76"/>
    </location>
</feature>
<evidence type="ECO:0000313" key="8">
    <source>
        <dbReference type="EMBL" id="KZS08604.1"/>
    </source>
</evidence>
<dbReference type="GO" id="GO:0005254">
    <property type="term" value="F:chloride channel activity"/>
    <property type="evidence" value="ECO:0007669"/>
    <property type="project" value="UniProtKB-KW"/>
</dbReference>
<dbReference type="EMBL" id="LRGB01002190">
    <property type="protein sequence ID" value="KZS08604.1"/>
    <property type="molecule type" value="Genomic_DNA"/>
</dbReference>
<evidence type="ECO:0000256" key="1">
    <source>
        <dbReference type="ARBA" id="ARBA00004370"/>
    </source>
</evidence>
<gene>
    <name evidence="8" type="ORF">APZ42_027261</name>
</gene>
<keyword evidence="6" id="KW-0407">Ion channel</keyword>
<dbReference type="STRING" id="35525.A0A0P6B662"/>
<evidence type="ECO:0000313" key="9">
    <source>
        <dbReference type="Proteomes" id="UP000076858"/>
    </source>
</evidence>
<comment type="function">
    <text evidence="6">Forms chloride channels.</text>
</comment>
<evidence type="ECO:0000256" key="3">
    <source>
        <dbReference type="ARBA" id="ARBA00022989"/>
    </source>
</evidence>
<comment type="similarity">
    <text evidence="5 6">Belongs to the anion channel-forming bestrophin (TC 1.A.46) family. Calcium-sensitive chloride channel subfamily.</text>
</comment>
<dbReference type="GO" id="GO:0005886">
    <property type="term" value="C:plasma membrane"/>
    <property type="evidence" value="ECO:0007669"/>
    <property type="project" value="UniProtKB-SubCell"/>
</dbReference>
<comment type="subcellular location">
    <subcellularLocation>
        <location evidence="6">Cell membrane</location>
        <topology evidence="6">Multi-pass membrane protein</topology>
    </subcellularLocation>
    <subcellularLocation>
        <location evidence="1">Membrane</location>
    </subcellularLocation>
</comment>
<keyword evidence="6" id="KW-0406">Ion transport</keyword>
<dbReference type="PANTHER" id="PTHR10736:SF0">
    <property type="entry name" value="BESTROPHIN HOMOLOG"/>
    <property type="match status" value="1"/>
</dbReference>
<dbReference type="PANTHER" id="PTHR10736">
    <property type="entry name" value="BESTROPHIN"/>
    <property type="match status" value="1"/>
</dbReference>
<evidence type="ECO:0000256" key="2">
    <source>
        <dbReference type="ARBA" id="ARBA00022692"/>
    </source>
</evidence>